<dbReference type="PATRIC" id="fig|455.5.peg.79"/>
<dbReference type="RefSeq" id="WP_058448161.1">
    <property type="nucleotide sequence ID" value="NZ_CAAAJF010000003.1"/>
</dbReference>
<reference evidence="1 3" key="1">
    <citation type="submission" date="2015-11" db="EMBL/GenBank/DDBJ databases">
        <title>Genomic analysis of 38 Legionella species identifies large and diverse effector repertoires.</title>
        <authorList>
            <person name="Burstein D."/>
            <person name="Amaro F."/>
            <person name="Zusman T."/>
            <person name="Lifshitz Z."/>
            <person name="Cohen O."/>
            <person name="Gilbert J.A."/>
            <person name="Pupko T."/>
            <person name="Shuman H.A."/>
            <person name="Segal G."/>
        </authorList>
    </citation>
    <scope>NUCLEOTIDE SEQUENCE [LARGE SCALE GENOMIC DNA]</scope>
    <source>
        <strain evidence="1 3">JA-26-G1-E2</strain>
    </source>
</reference>
<evidence type="ECO:0000313" key="4">
    <source>
        <dbReference type="Proteomes" id="UP000093336"/>
    </source>
</evidence>
<dbReference type="Pfam" id="PF13591">
    <property type="entry name" value="MerR_2"/>
    <property type="match status" value="1"/>
</dbReference>
<evidence type="ECO:0000313" key="2">
    <source>
        <dbReference type="EMBL" id="OCH98315.1"/>
    </source>
</evidence>
<proteinExistence type="predicted"/>
<reference evidence="2 4" key="2">
    <citation type="submission" date="2016-05" db="EMBL/GenBank/DDBJ databases">
        <authorList>
            <person name="Prochazka B."/>
            <person name="Indra A."/>
            <person name="Hasenberger P."/>
            <person name="Blaschitz M."/>
            <person name="Wagner L."/>
            <person name="Wewalka G."/>
            <person name="Sorschag S."/>
            <person name="Schmid D."/>
            <person name="Ruppitsch W."/>
        </authorList>
    </citation>
    <scope>NUCLEOTIDE SEQUENCE [LARGE SCALE GENOMIC DNA]</scope>
    <source>
        <strain evidence="2 4">974010_12</strain>
    </source>
</reference>
<dbReference type="EMBL" id="LNYG01000001">
    <property type="protein sequence ID" value="KTD13286.1"/>
    <property type="molecule type" value="Genomic_DNA"/>
</dbReference>
<dbReference type="Proteomes" id="UP000093336">
    <property type="component" value="Unassembled WGS sequence"/>
</dbReference>
<organism evidence="1 3">
    <name type="scientific">Legionella jamestowniensis</name>
    <dbReference type="NCBI Taxonomy" id="455"/>
    <lineage>
        <taxon>Bacteria</taxon>
        <taxon>Pseudomonadati</taxon>
        <taxon>Pseudomonadota</taxon>
        <taxon>Gammaproteobacteria</taxon>
        <taxon>Legionellales</taxon>
        <taxon>Legionellaceae</taxon>
        <taxon>Legionella</taxon>
    </lineage>
</organism>
<evidence type="ECO:0000313" key="1">
    <source>
        <dbReference type="EMBL" id="KTD13286.1"/>
    </source>
</evidence>
<sequence length="102" mass="11463">MAKKNKESGALECEEWFYLSLHEVSYSYGVSKEIIIEIIDEGIVTPQKDAKEELMFDSEAVKNIGTVLRLNRDLGVNLAGAGLALELLQEIEHLKMLLNQNL</sequence>
<comment type="caution">
    <text evidence="1">The sequence shown here is derived from an EMBL/GenBank/DDBJ whole genome shotgun (WGS) entry which is preliminary data.</text>
</comment>
<dbReference type="EMBL" id="LYOZ01000016">
    <property type="protein sequence ID" value="OCH98315.1"/>
    <property type="molecule type" value="Genomic_DNA"/>
</dbReference>
<dbReference type="Proteomes" id="UP000054715">
    <property type="component" value="Unassembled WGS sequence"/>
</dbReference>
<name>A0A0W0V0A0_9GAMM</name>
<gene>
    <name evidence="2" type="ORF">A8135_12220</name>
    <name evidence="1" type="ORF">Ljam_0076</name>
</gene>
<protein>
    <submittedName>
        <fullName evidence="1">Putative chaperone-modulator protein CbpM</fullName>
    </submittedName>
</protein>
<dbReference type="STRING" id="455.Ljam_0076"/>
<evidence type="ECO:0000313" key="3">
    <source>
        <dbReference type="Proteomes" id="UP000054715"/>
    </source>
</evidence>
<dbReference type="AlphaFoldDB" id="A0A0W0V0A0"/>
<dbReference type="Gene3D" id="1.10.1660.10">
    <property type="match status" value="1"/>
</dbReference>
<keyword evidence="4" id="KW-1185">Reference proteome</keyword>
<accession>A0A0W0V0A0</accession>
<dbReference type="OrthoDB" id="5651480at2"/>